<dbReference type="RefSeq" id="WP_378797363.1">
    <property type="nucleotide sequence ID" value="NZ_JBHUER010000002.1"/>
</dbReference>
<feature type="transmembrane region" description="Helical" evidence="5">
    <location>
        <begin position="87"/>
        <end position="106"/>
    </location>
</feature>
<dbReference type="PANTHER" id="PTHR43496:SF1">
    <property type="entry name" value="POLYGALACTURONAN_RHAMNOGALACTURONAN TRANSPORT SYSTEM PERMEASE PROTEIN YTEP"/>
    <property type="match status" value="1"/>
</dbReference>
<dbReference type="InterPro" id="IPR000515">
    <property type="entry name" value="MetI-like"/>
</dbReference>
<keyword evidence="4 5" id="KW-0472">Membrane</keyword>
<name>A0ABW4K492_9HYPH</name>
<dbReference type="PROSITE" id="PS50928">
    <property type="entry name" value="ABC_TM1"/>
    <property type="match status" value="2"/>
</dbReference>
<proteinExistence type="inferred from homology"/>
<organism evidence="7 8">
    <name type="scientific">Methylopila henanensis</name>
    <dbReference type="NCBI Taxonomy" id="873516"/>
    <lineage>
        <taxon>Bacteria</taxon>
        <taxon>Pseudomonadati</taxon>
        <taxon>Pseudomonadota</taxon>
        <taxon>Alphaproteobacteria</taxon>
        <taxon>Hyphomicrobiales</taxon>
        <taxon>Methylopilaceae</taxon>
        <taxon>Methylopila</taxon>
    </lineage>
</organism>
<feature type="transmembrane region" description="Helical" evidence="5">
    <location>
        <begin position="161"/>
        <end position="183"/>
    </location>
</feature>
<feature type="transmembrane region" description="Helical" evidence="5">
    <location>
        <begin position="398"/>
        <end position="419"/>
    </location>
</feature>
<evidence type="ECO:0000256" key="1">
    <source>
        <dbReference type="ARBA" id="ARBA00004651"/>
    </source>
</evidence>
<evidence type="ECO:0000313" key="7">
    <source>
        <dbReference type="EMBL" id="MFD1702243.1"/>
    </source>
</evidence>
<evidence type="ECO:0000256" key="3">
    <source>
        <dbReference type="ARBA" id="ARBA00022989"/>
    </source>
</evidence>
<dbReference type="NCBIfam" id="TIGR03262">
    <property type="entry name" value="PhnU2"/>
    <property type="match status" value="1"/>
</dbReference>
<feature type="transmembrane region" description="Helical" evidence="5">
    <location>
        <begin position="496"/>
        <end position="517"/>
    </location>
</feature>
<feature type="transmembrane region" description="Helical" evidence="5">
    <location>
        <begin position="431"/>
        <end position="450"/>
    </location>
</feature>
<keyword evidence="8" id="KW-1185">Reference proteome</keyword>
<keyword evidence="5" id="KW-0813">Transport</keyword>
<feature type="transmembrane region" description="Helical" evidence="5">
    <location>
        <begin position="204"/>
        <end position="229"/>
    </location>
</feature>
<keyword evidence="2 5" id="KW-0812">Transmembrane</keyword>
<evidence type="ECO:0000256" key="5">
    <source>
        <dbReference type="RuleBase" id="RU363032"/>
    </source>
</evidence>
<evidence type="ECO:0000313" key="8">
    <source>
        <dbReference type="Proteomes" id="UP001597308"/>
    </source>
</evidence>
<reference evidence="8" key="1">
    <citation type="journal article" date="2019" name="Int. J. Syst. Evol. Microbiol.">
        <title>The Global Catalogue of Microorganisms (GCM) 10K type strain sequencing project: providing services to taxonomists for standard genome sequencing and annotation.</title>
        <authorList>
            <consortium name="The Broad Institute Genomics Platform"/>
            <consortium name="The Broad Institute Genome Sequencing Center for Infectious Disease"/>
            <person name="Wu L."/>
            <person name="Ma J."/>
        </authorList>
    </citation>
    <scope>NUCLEOTIDE SEQUENCE [LARGE SCALE GENOMIC DNA]</scope>
    <source>
        <strain evidence="8">KCTC 23707</strain>
    </source>
</reference>
<feature type="domain" description="ABC transmembrane type-1" evidence="6">
    <location>
        <begin position="361"/>
        <end position="556"/>
    </location>
</feature>
<evidence type="ECO:0000256" key="2">
    <source>
        <dbReference type="ARBA" id="ARBA00022692"/>
    </source>
</evidence>
<feature type="domain" description="ABC transmembrane type-1" evidence="6">
    <location>
        <begin position="83"/>
        <end position="280"/>
    </location>
</feature>
<comment type="caution">
    <text evidence="7">The sequence shown here is derived from an EMBL/GenBank/DDBJ whole genome shotgun (WGS) entry which is preliminary data.</text>
</comment>
<feature type="transmembrane region" description="Helical" evidence="5">
    <location>
        <begin position="118"/>
        <end position="141"/>
    </location>
</feature>
<dbReference type="Gene3D" id="1.10.3720.10">
    <property type="entry name" value="MetI-like"/>
    <property type="match status" value="2"/>
</dbReference>
<dbReference type="InterPro" id="IPR035906">
    <property type="entry name" value="MetI-like_sf"/>
</dbReference>
<accession>A0ABW4K492</accession>
<dbReference type="CDD" id="cd06261">
    <property type="entry name" value="TM_PBP2"/>
    <property type="match status" value="1"/>
</dbReference>
<feature type="transmembrane region" description="Helical" evidence="5">
    <location>
        <begin position="308"/>
        <end position="333"/>
    </location>
</feature>
<sequence length="573" mass="61500">MSEAVDAIPAAAAPRAAAGRRFAIGETQVAGLLIAAVAAVLVLIIALPLWALLSKSLQSVDGRFVGLQNFVTYASTPTLMASLVNSVWVAGLATAIVIPIAFVYAYALTRSRMPLKGLFTAAALLPIFAPSLLSALALIYLFGNQGMLRSWMMGNSLYGPIGIVAAEALYAFPHALLIITTALSLSDGRLREAADAMGTTRRRIFWTITLPGARYGLVSAAFVVFTLVITDFGIPKVIGGQFDVLATDAYRQVVGQQNFPMGAVVGIVLLLPAVAAFFVDRRAQKRQTALLSARAVPYEPKPDRQRDAALFAFSCLVAVAIVATYGVAAWGSFVRYWPYNLSLTLANYDFAEVEPTGWGGYFNSLKLAALTAVLGTTLVFVGAYLIEKIKPYRALRGFAHFLAMLPMAVPGLVLGLGYVFFFNASWNPLNVFYGTLTVLVINTVAHYYTVAHITALTSLKQLDHEFEAVSASLKRPFWTLFGRVTAPICAPTILDIAVYMFVNAMTTVSAVIFLYGADTKLASISIVHMDEAGAVASAAAMGTVIMATAIGVKALHVALTALVFGRLQRWRRR</sequence>
<comment type="similarity">
    <text evidence="5">Belongs to the binding-protein-dependent transport system permease family.</text>
</comment>
<dbReference type="SUPFAM" id="SSF161098">
    <property type="entry name" value="MetI-like"/>
    <property type="match status" value="2"/>
</dbReference>
<evidence type="ECO:0000259" key="6">
    <source>
        <dbReference type="PROSITE" id="PS50928"/>
    </source>
</evidence>
<feature type="transmembrane region" description="Helical" evidence="5">
    <location>
        <begin position="259"/>
        <end position="279"/>
    </location>
</feature>
<dbReference type="InterPro" id="IPR017664">
    <property type="entry name" value="AminoethylPonate_ABC_perm-1"/>
</dbReference>
<feature type="transmembrane region" description="Helical" evidence="5">
    <location>
        <begin position="537"/>
        <end position="564"/>
    </location>
</feature>
<feature type="transmembrane region" description="Helical" evidence="5">
    <location>
        <begin position="367"/>
        <end position="386"/>
    </location>
</feature>
<gene>
    <name evidence="7" type="ORF">ACFSCV_04425</name>
</gene>
<dbReference type="PANTHER" id="PTHR43496">
    <property type="entry name" value="PROTEIN LPLB"/>
    <property type="match status" value="1"/>
</dbReference>
<keyword evidence="3 5" id="KW-1133">Transmembrane helix</keyword>
<dbReference type="EMBL" id="JBHUER010000002">
    <property type="protein sequence ID" value="MFD1702243.1"/>
    <property type="molecule type" value="Genomic_DNA"/>
</dbReference>
<feature type="transmembrane region" description="Helical" evidence="5">
    <location>
        <begin position="29"/>
        <end position="53"/>
    </location>
</feature>
<comment type="subcellular location">
    <subcellularLocation>
        <location evidence="1 5">Cell membrane</location>
        <topology evidence="1 5">Multi-pass membrane protein</topology>
    </subcellularLocation>
</comment>
<dbReference type="Pfam" id="PF00528">
    <property type="entry name" value="BPD_transp_1"/>
    <property type="match status" value="1"/>
</dbReference>
<dbReference type="Proteomes" id="UP001597308">
    <property type="component" value="Unassembled WGS sequence"/>
</dbReference>
<evidence type="ECO:0000256" key="4">
    <source>
        <dbReference type="ARBA" id="ARBA00023136"/>
    </source>
</evidence>
<protein>
    <submittedName>
        <fullName evidence="7">2-aminoethylphosphonate ABC transporter permease subunit</fullName>
    </submittedName>
</protein>